<feature type="compositionally biased region" description="Pro residues" evidence="1">
    <location>
        <begin position="74"/>
        <end position="85"/>
    </location>
</feature>
<feature type="chain" id="PRO_5042839357" evidence="2">
    <location>
        <begin position="23"/>
        <end position="207"/>
    </location>
</feature>
<evidence type="ECO:0000256" key="1">
    <source>
        <dbReference type="SAM" id="MobiDB-lite"/>
    </source>
</evidence>
<evidence type="ECO:0000256" key="2">
    <source>
        <dbReference type="SAM" id="SignalP"/>
    </source>
</evidence>
<protein>
    <submittedName>
        <fullName evidence="3">Uncharacterized protein</fullName>
    </submittedName>
</protein>
<dbReference type="AlphaFoldDB" id="A0AAP0EPH5"/>
<keyword evidence="2" id="KW-0732">Signal</keyword>
<proteinExistence type="predicted"/>
<dbReference type="Proteomes" id="UP001419268">
    <property type="component" value="Unassembled WGS sequence"/>
</dbReference>
<feature type="region of interest" description="Disordered" evidence="1">
    <location>
        <begin position="68"/>
        <end position="168"/>
    </location>
</feature>
<gene>
    <name evidence="3" type="ORF">Scep_025971</name>
</gene>
<dbReference type="EMBL" id="JBBNAG010000011">
    <property type="protein sequence ID" value="KAK9094502.1"/>
    <property type="molecule type" value="Genomic_DNA"/>
</dbReference>
<comment type="caution">
    <text evidence="3">The sequence shown here is derived from an EMBL/GenBank/DDBJ whole genome shotgun (WGS) entry which is preliminary data.</text>
</comment>
<evidence type="ECO:0000313" key="3">
    <source>
        <dbReference type="EMBL" id="KAK9094502.1"/>
    </source>
</evidence>
<sequence>MAFNRLSLITFWLICSHMVVYGSRLSSQVNDFASVYDDPNDNPLTGASPRCWHCPPTTADEEKHLRLDLNHPNHYPPSVPNPGGPPVSTNHYPPSGPNPGVPPVSTNHYPPSGPNPEVPPVSINRYPPSGPNPGTPPVSINHYPPSGPNPGVPPLSTNRYPPSGPNPEIPPVSINHYPPSEPNLEALQSLETNIFLMGQVLEALQCL</sequence>
<name>A0AAP0EPH5_9MAGN</name>
<keyword evidence="4" id="KW-1185">Reference proteome</keyword>
<evidence type="ECO:0000313" key="4">
    <source>
        <dbReference type="Proteomes" id="UP001419268"/>
    </source>
</evidence>
<accession>A0AAP0EPH5</accession>
<reference evidence="3 4" key="1">
    <citation type="submission" date="2024-01" db="EMBL/GenBank/DDBJ databases">
        <title>Genome assemblies of Stephania.</title>
        <authorList>
            <person name="Yang L."/>
        </authorList>
    </citation>
    <scope>NUCLEOTIDE SEQUENCE [LARGE SCALE GENOMIC DNA]</scope>
    <source>
        <strain evidence="3">JXDWG</strain>
        <tissue evidence="3">Leaf</tissue>
    </source>
</reference>
<organism evidence="3 4">
    <name type="scientific">Stephania cephalantha</name>
    <dbReference type="NCBI Taxonomy" id="152367"/>
    <lineage>
        <taxon>Eukaryota</taxon>
        <taxon>Viridiplantae</taxon>
        <taxon>Streptophyta</taxon>
        <taxon>Embryophyta</taxon>
        <taxon>Tracheophyta</taxon>
        <taxon>Spermatophyta</taxon>
        <taxon>Magnoliopsida</taxon>
        <taxon>Ranunculales</taxon>
        <taxon>Menispermaceae</taxon>
        <taxon>Menispermoideae</taxon>
        <taxon>Cissampelideae</taxon>
        <taxon>Stephania</taxon>
    </lineage>
</organism>
<feature type="signal peptide" evidence="2">
    <location>
        <begin position="1"/>
        <end position="22"/>
    </location>
</feature>